<dbReference type="PANTHER" id="PTHR34817">
    <property type="entry name" value="NUCLEOTIDYLTRANSFERASE"/>
    <property type="match status" value="1"/>
</dbReference>
<keyword evidence="1" id="KW-0808">Transferase</keyword>
<reference evidence="1 2" key="1">
    <citation type="submission" date="2015-08" db="EMBL/GenBank/DDBJ databases">
        <authorList>
            <person name="Davis N."/>
            <person name="Domingos A."/>
            <person name="Holland C."/>
            <person name="Houk L.J."/>
            <person name="Hueter N."/>
            <person name="Molina L."/>
            <person name="Sontag M."/>
            <person name="Saintfleur O."/>
            <person name="Swinford C."/>
            <person name="Villalobos-Ayala K."/>
            <person name="Carroll M."/>
            <person name="Cottrell-Yongye A."/>
            <person name="D'Elia T."/>
            <person name="Delesalle V.A."/>
            <person name="Bradley K.W."/>
            <person name="Asai D.J."/>
            <person name="Bowman C.A."/>
            <person name="Russell D.A."/>
            <person name="Pope W.H."/>
            <person name="Jacobs-Sera D."/>
            <person name="Hendrix R.W."/>
            <person name="Hatfull G.F."/>
        </authorList>
    </citation>
    <scope>NUCLEOTIDE SEQUENCE [LARGE SCALE GENOMIC DNA]</scope>
</reference>
<proteinExistence type="predicted"/>
<organism evidence="1 2">
    <name type="scientific">Mycobacterium phage Lumos</name>
    <dbReference type="NCBI Taxonomy" id="1701852"/>
    <lineage>
        <taxon>Viruses</taxon>
        <taxon>Duplodnaviria</taxon>
        <taxon>Heunggongvirae</taxon>
        <taxon>Uroviricota</taxon>
        <taxon>Caudoviricetes</taxon>
        <taxon>Vilmaviridae</taxon>
        <taxon>Lclasvirinae</taxon>
        <taxon>Lumosvirus</taxon>
        <taxon>Lumosvirus lumos</taxon>
    </lineage>
</organism>
<dbReference type="PANTHER" id="PTHR34817:SF1">
    <property type="entry name" value="NUCLEOTIDYLTRANSFERASE"/>
    <property type="match status" value="1"/>
</dbReference>
<accession>A0A0K2CM74</accession>
<gene>
    <name evidence="1" type="ORF">SEA_LUMOS_33</name>
</gene>
<evidence type="ECO:0000313" key="2">
    <source>
        <dbReference type="Proteomes" id="UP000223849"/>
    </source>
</evidence>
<keyword evidence="2" id="KW-1185">Reference proteome</keyword>
<evidence type="ECO:0000313" key="1">
    <source>
        <dbReference type="EMBL" id="ALA06549.1"/>
    </source>
</evidence>
<sequence>MADVQPLIMGEIGSIAHGLGVPESDHDYIAVYADPPEALIGLSAARGAFKVRDRAEGVKSEPGDTEIVYYGLRKFVSEIVKGNPTLHTLLFTPNLAHPDLIGLQAFAPKLLSRQIAVTHVGYANGMYDRLTGVRAPRTNRPELIAKHGYDTKAAFHAIRLLIQGHEMLTHQTMTMPMHDLARDFLLSVRNGELSEARALEEIVYWRERIEEAGQTSKLPLRPDMDVVNEWLVNVHRRVWYFQGAQV</sequence>
<dbReference type="Pfam" id="PF10127">
    <property type="entry name" value="RlaP"/>
    <property type="match status" value="1"/>
</dbReference>
<dbReference type="InterPro" id="IPR018775">
    <property type="entry name" value="RlaP"/>
</dbReference>
<dbReference type="EMBL" id="KT372003">
    <property type="protein sequence ID" value="ALA06549.1"/>
    <property type="molecule type" value="Genomic_DNA"/>
</dbReference>
<dbReference type="GO" id="GO:0016740">
    <property type="term" value="F:transferase activity"/>
    <property type="evidence" value="ECO:0007669"/>
    <property type="project" value="UniProtKB-KW"/>
</dbReference>
<name>A0A0K2CM74_9CAUD</name>
<dbReference type="Proteomes" id="UP000223849">
    <property type="component" value="Segment"/>
</dbReference>
<protein>
    <submittedName>
        <fullName evidence="1">Nucleotidyl transferase</fullName>
    </submittedName>
</protein>